<protein>
    <submittedName>
        <fullName evidence="2">Uncharacterized protein</fullName>
    </submittedName>
</protein>
<dbReference type="Pfam" id="PF23827">
    <property type="entry name" value="DUF7197"/>
    <property type="match status" value="1"/>
</dbReference>
<evidence type="ECO:0000256" key="1">
    <source>
        <dbReference type="SAM" id="MobiDB-lite"/>
    </source>
</evidence>
<reference evidence="2" key="1">
    <citation type="journal article" date="2020" name="Nature">
        <title>Giant virus diversity and host interactions through global metagenomics.</title>
        <authorList>
            <person name="Schulz F."/>
            <person name="Roux S."/>
            <person name="Paez-Espino D."/>
            <person name="Jungbluth S."/>
            <person name="Walsh D.A."/>
            <person name="Denef V.J."/>
            <person name="McMahon K.D."/>
            <person name="Konstantinidis K.T."/>
            <person name="Eloe-Fadrosh E.A."/>
            <person name="Kyrpides N.C."/>
            <person name="Woyke T."/>
        </authorList>
    </citation>
    <scope>NUCLEOTIDE SEQUENCE</scope>
    <source>
        <strain evidence="2">GVMAG-M-3300010160-60</strain>
    </source>
</reference>
<proteinExistence type="predicted"/>
<dbReference type="EMBL" id="MN739130">
    <property type="protein sequence ID" value="QHS90225.1"/>
    <property type="molecule type" value="Genomic_DNA"/>
</dbReference>
<feature type="compositionally biased region" description="Acidic residues" evidence="1">
    <location>
        <begin position="1"/>
        <end position="21"/>
    </location>
</feature>
<name>A0A6C0BD68_9ZZZZ</name>
<evidence type="ECO:0000313" key="2">
    <source>
        <dbReference type="EMBL" id="QHS90225.1"/>
    </source>
</evidence>
<feature type="region of interest" description="Disordered" evidence="1">
    <location>
        <begin position="1"/>
        <end position="29"/>
    </location>
</feature>
<dbReference type="AlphaFoldDB" id="A0A6C0BD68"/>
<sequence>MSSDNSDNDDTYEYDSEEDSTYSDKKRPRKSLKVSLDVAVKTVEERALYSKLNKYFKNEKPSNIQKMVNIIIHENDISLRLLNWFAMKHSATIPSLQITNENKKVELFDIKISYRARLNAYSKKYFDPFRRGKRFDYEYEYEKKKTVETTLCQLNFFKWLFTYNLLEYVEKHYETLKHKMTIFNNTDKNKKKMKKDKLIQMVNKQKEKIVVNEMKLQKFNESNIGKVIITI</sequence>
<dbReference type="InterPro" id="IPR055621">
    <property type="entry name" value="DUF7197"/>
</dbReference>
<organism evidence="2">
    <name type="scientific">viral metagenome</name>
    <dbReference type="NCBI Taxonomy" id="1070528"/>
    <lineage>
        <taxon>unclassified sequences</taxon>
        <taxon>metagenomes</taxon>
        <taxon>organismal metagenomes</taxon>
    </lineage>
</organism>
<accession>A0A6C0BD68</accession>